<dbReference type="GO" id="GO:0005886">
    <property type="term" value="C:plasma membrane"/>
    <property type="evidence" value="ECO:0007669"/>
    <property type="project" value="UniProtKB-SubCell"/>
</dbReference>
<dbReference type="Pfam" id="PF00001">
    <property type="entry name" value="7tm_1"/>
    <property type="match status" value="3"/>
</dbReference>
<evidence type="ECO:0000256" key="8">
    <source>
        <dbReference type="ARBA" id="ARBA00023224"/>
    </source>
</evidence>
<dbReference type="SMART" id="SM01381">
    <property type="entry name" value="7TM_GPCR_Srsx"/>
    <property type="match status" value="1"/>
</dbReference>
<proteinExistence type="inferred from homology"/>
<dbReference type="EMBL" id="RCHS01001883">
    <property type="protein sequence ID" value="RMX50899.1"/>
    <property type="molecule type" value="Genomic_DNA"/>
</dbReference>
<keyword evidence="2" id="KW-1003">Cell membrane</keyword>
<sequence length="750" mass="85876">MVVIFFILPARSQVLAGGERKILSIPKFTFFFSAEAVHHLTMNDSHPDKHLSSAASICLTVWFSLSSFVAVTGNAIVLWLFFKNESLRTISNCFLASLSVADFSVGIFVDPMWLATRCWIRPPLHSLLMEVIKVLWIHTSAATTFNICCVSVDRFIAIRFPFRYQDIVTKKRCYAVIILVWFSSLGLSFLTFFLDSSKKAMIFYLTCIIYTTSLFVVSFCYVSIFKAARKQFKRIIALENPRKCDENIRVLAVHNFKAIKTVGFVLGACIFTWMPSLVLIIVGCYHLLTKDESEMLELFLVAWPWVDAIAFTSSAINPLIYFFRNGDFRRACRRAFQWLPCLHSDISPEIGFTSERNQNDRITRNGETNGNLATRKQCRIQAANSHAVHHLTMNDSHPDEHLSSAASICLSVWFSLSSFVAVTGNAIVLWLFFKDESLRTISNSFLASLSVADFSVEIFVDPVWLATRCLIRPSLHTLLMEVIVVLWIHATAATTFNICCVSIDRFIAIRFPFRYVDIVTKKRCYAVIILVWFSSLGLSFSTLFLDGLKKAMFLYLTCIIYVVSLLVVSFCYVSIFKAARKQFKRIITQENPRNCDENIRVLAVHNFKAIKTVGFVLGACIFTWMPSLVLMIVDCYYILTKANSEMLELLLVAWPWVDAIAFTSSAINPLIYFFRNGDFRRACRRAFRRLPCLHSDISPEIGFTSERNQNDRITRNSETNGNLATINPFTYFFKNQEFRKAFRDTFRWLP</sequence>
<feature type="transmembrane region" description="Helical" evidence="10">
    <location>
        <begin position="482"/>
        <end position="503"/>
    </location>
</feature>
<accession>A0A3M6UBH6</accession>
<evidence type="ECO:0000256" key="9">
    <source>
        <dbReference type="RuleBase" id="RU000688"/>
    </source>
</evidence>
<gene>
    <name evidence="12" type="ORF">pdam_00016115</name>
</gene>
<keyword evidence="8 9" id="KW-0807">Transducer</keyword>
<evidence type="ECO:0000256" key="7">
    <source>
        <dbReference type="ARBA" id="ARBA00023170"/>
    </source>
</evidence>
<evidence type="ECO:0000256" key="2">
    <source>
        <dbReference type="ARBA" id="ARBA00022475"/>
    </source>
</evidence>
<dbReference type="PANTHER" id="PTHR24247">
    <property type="entry name" value="5-HYDROXYTRYPTAMINE RECEPTOR"/>
    <property type="match status" value="1"/>
</dbReference>
<dbReference type="OrthoDB" id="9874829at2759"/>
<evidence type="ECO:0000256" key="6">
    <source>
        <dbReference type="ARBA" id="ARBA00023136"/>
    </source>
</evidence>
<dbReference type="GO" id="GO:0007187">
    <property type="term" value="P:G protein-coupled receptor signaling pathway, coupled to cyclic nucleotide second messenger"/>
    <property type="evidence" value="ECO:0007669"/>
    <property type="project" value="TreeGrafter"/>
</dbReference>
<dbReference type="AlphaFoldDB" id="A0A3M6UBH6"/>
<feature type="domain" description="G-protein coupled receptors family 1 profile" evidence="11">
    <location>
        <begin position="424"/>
        <end position="672"/>
    </location>
</feature>
<feature type="transmembrane region" description="Helical" evidence="10">
    <location>
        <begin position="264"/>
        <end position="288"/>
    </location>
</feature>
<dbReference type="GO" id="GO:0030425">
    <property type="term" value="C:dendrite"/>
    <property type="evidence" value="ECO:0007669"/>
    <property type="project" value="TreeGrafter"/>
</dbReference>
<keyword evidence="3 9" id="KW-0812">Transmembrane</keyword>
<dbReference type="SUPFAM" id="SSF81321">
    <property type="entry name" value="Family A G protein-coupled receptor-like"/>
    <property type="match status" value="2"/>
</dbReference>
<reference evidence="12 13" key="1">
    <citation type="journal article" date="2018" name="Sci. Rep.">
        <title>Comparative analysis of the Pocillopora damicornis genome highlights role of immune system in coral evolution.</title>
        <authorList>
            <person name="Cunning R."/>
            <person name="Bay R.A."/>
            <person name="Gillette P."/>
            <person name="Baker A.C."/>
            <person name="Traylor-Knowles N."/>
        </authorList>
    </citation>
    <scope>NUCLEOTIDE SEQUENCE [LARGE SCALE GENOMIC DNA]</scope>
    <source>
        <strain evidence="12">RSMAS</strain>
        <tissue evidence="12">Whole animal</tissue>
    </source>
</reference>
<dbReference type="InterPro" id="IPR017452">
    <property type="entry name" value="GPCR_Rhodpsn_7TM"/>
</dbReference>
<dbReference type="CDD" id="cd00637">
    <property type="entry name" value="7tm_classA_rhodopsin-like"/>
    <property type="match status" value="1"/>
</dbReference>
<feature type="transmembrane region" description="Helical" evidence="10">
    <location>
        <begin position="300"/>
        <end position="323"/>
    </location>
</feature>
<evidence type="ECO:0000256" key="4">
    <source>
        <dbReference type="ARBA" id="ARBA00022989"/>
    </source>
</evidence>
<keyword evidence="4 10" id="KW-1133">Transmembrane helix</keyword>
<dbReference type="GO" id="GO:0045202">
    <property type="term" value="C:synapse"/>
    <property type="evidence" value="ECO:0007669"/>
    <property type="project" value="GOC"/>
</dbReference>
<dbReference type="GO" id="GO:0007268">
    <property type="term" value="P:chemical synaptic transmission"/>
    <property type="evidence" value="ECO:0007669"/>
    <property type="project" value="TreeGrafter"/>
</dbReference>
<dbReference type="PROSITE" id="PS00237">
    <property type="entry name" value="G_PROTEIN_RECEP_F1_1"/>
    <property type="match status" value="2"/>
</dbReference>
<dbReference type="InterPro" id="IPR000276">
    <property type="entry name" value="GPCR_Rhodpsn"/>
</dbReference>
<feature type="transmembrane region" description="Helical" evidence="10">
    <location>
        <begin position="173"/>
        <end position="194"/>
    </location>
</feature>
<feature type="domain" description="G-protein coupled receptors family 1 profile" evidence="11">
    <location>
        <begin position="73"/>
        <end position="321"/>
    </location>
</feature>
<name>A0A3M6UBH6_POCDA</name>
<dbReference type="GO" id="GO:0004993">
    <property type="term" value="F:G protein-coupled serotonin receptor activity"/>
    <property type="evidence" value="ECO:0007669"/>
    <property type="project" value="TreeGrafter"/>
</dbReference>
<dbReference type="GO" id="GO:0030594">
    <property type="term" value="F:neurotransmitter receptor activity"/>
    <property type="evidence" value="ECO:0007669"/>
    <property type="project" value="TreeGrafter"/>
</dbReference>
<dbReference type="Gene3D" id="1.20.1070.10">
    <property type="entry name" value="Rhodopsin 7-helix transmembrane proteins"/>
    <property type="match status" value="2"/>
</dbReference>
<feature type="transmembrane region" description="Helical" evidence="10">
    <location>
        <begin position="94"/>
        <end position="114"/>
    </location>
</feature>
<feature type="transmembrane region" description="Helical" evidence="10">
    <location>
        <begin position="615"/>
        <end position="639"/>
    </location>
</feature>
<feature type="transmembrane region" description="Helical" evidence="10">
    <location>
        <begin position="651"/>
        <end position="674"/>
    </location>
</feature>
<feature type="transmembrane region" description="Helical" evidence="10">
    <location>
        <begin position="134"/>
        <end position="152"/>
    </location>
</feature>
<dbReference type="PROSITE" id="PS50262">
    <property type="entry name" value="G_PROTEIN_RECEP_F1_2"/>
    <property type="match status" value="2"/>
</dbReference>
<organism evidence="12 13">
    <name type="scientific">Pocillopora damicornis</name>
    <name type="common">Cauliflower coral</name>
    <name type="synonym">Millepora damicornis</name>
    <dbReference type="NCBI Taxonomy" id="46731"/>
    <lineage>
        <taxon>Eukaryota</taxon>
        <taxon>Metazoa</taxon>
        <taxon>Cnidaria</taxon>
        <taxon>Anthozoa</taxon>
        <taxon>Hexacorallia</taxon>
        <taxon>Scleractinia</taxon>
        <taxon>Astrocoeniina</taxon>
        <taxon>Pocilloporidae</taxon>
        <taxon>Pocillopora</taxon>
    </lineage>
</organism>
<feature type="transmembrane region" description="Helical" evidence="10">
    <location>
        <begin position="410"/>
        <end position="433"/>
    </location>
</feature>
<evidence type="ECO:0000259" key="11">
    <source>
        <dbReference type="PROSITE" id="PS50262"/>
    </source>
</evidence>
<feature type="transmembrane region" description="Helical" evidence="10">
    <location>
        <begin position="200"/>
        <end position="224"/>
    </location>
</feature>
<evidence type="ECO:0000313" key="13">
    <source>
        <dbReference type="Proteomes" id="UP000275408"/>
    </source>
</evidence>
<comment type="similarity">
    <text evidence="9">Belongs to the G-protein coupled receptor 1 family.</text>
</comment>
<comment type="subcellular location">
    <subcellularLocation>
        <location evidence="1">Cell membrane</location>
        <topology evidence="1">Multi-pass membrane protein</topology>
    </subcellularLocation>
</comment>
<keyword evidence="7 9" id="KW-0675">Receptor</keyword>
<evidence type="ECO:0000256" key="3">
    <source>
        <dbReference type="ARBA" id="ARBA00022692"/>
    </source>
</evidence>
<keyword evidence="13" id="KW-1185">Reference proteome</keyword>
<protein>
    <recommendedName>
        <fullName evidence="11">G-protein coupled receptors family 1 profile domain-containing protein</fullName>
    </recommendedName>
</protein>
<keyword evidence="6 10" id="KW-0472">Membrane</keyword>
<keyword evidence="5 9" id="KW-0297">G-protein coupled receptor</keyword>
<evidence type="ECO:0000256" key="10">
    <source>
        <dbReference type="SAM" id="Phobius"/>
    </source>
</evidence>
<evidence type="ECO:0000256" key="5">
    <source>
        <dbReference type="ARBA" id="ARBA00023040"/>
    </source>
</evidence>
<feature type="transmembrane region" description="Helical" evidence="10">
    <location>
        <begin position="524"/>
        <end position="545"/>
    </location>
</feature>
<evidence type="ECO:0000256" key="1">
    <source>
        <dbReference type="ARBA" id="ARBA00004651"/>
    </source>
</evidence>
<dbReference type="PRINTS" id="PR00237">
    <property type="entry name" value="GPCRRHODOPSN"/>
</dbReference>
<comment type="caution">
    <text evidence="12">The sequence shown here is derived from an EMBL/GenBank/DDBJ whole genome shotgun (WGS) entry which is preliminary data.</text>
</comment>
<feature type="transmembrane region" description="Helical" evidence="10">
    <location>
        <begin position="551"/>
        <end position="575"/>
    </location>
</feature>
<feature type="transmembrane region" description="Helical" evidence="10">
    <location>
        <begin position="54"/>
        <end position="82"/>
    </location>
</feature>
<dbReference type="Proteomes" id="UP000275408">
    <property type="component" value="Unassembled WGS sequence"/>
</dbReference>
<evidence type="ECO:0000313" key="12">
    <source>
        <dbReference type="EMBL" id="RMX50899.1"/>
    </source>
</evidence>